<dbReference type="InterPro" id="IPR014284">
    <property type="entry name" value="RNA_pol_sigma-70_dom"/>
</dbReference>
<evidence type="ECO:0000259" key="8">
    <source>
        <dbReference type="Pfam" id="PF08281"/>
    </source>
</evidence>
<organism evidence="9 10">
    <name type="scientific">Sunxiuqinia elliptica</name>
    <dbReference type="NCBI Taxonomy" id="655355"/>
    <lineage>
        <taxon>Bacteria</taxon>
        <taxon>Pseudomonadati</taxon>
        <taxon>Bacteroidota</taxon>
        <taxon>Bacteroidia</taxon>
        <taxon>Marinilabiliales</taxon>
        <taxon>Prolixibacteraceae</taxon>
        <taxon>Sunxiuqinia</taxon>
    </lineage>
</organism>
<accession>A0A1I2KSU4</accession>
<dbReference type="PROSITE" id="PS01063">
    <property type="entry name" value="SIGMA70_ECF"/>
    <property type="match status" value="1"/>
</dbReference>
<dbReference type="Gene3D" id="1.10.10.10">
    <property type="entry name" value="Winged helix-like DNA-binding domain superfamily/Winged helix DNA-binding domain"/>
    <property type="match status" value="1"/>
</dbReference>
<reference evidence="9 10" key="1">
    <citation type="submission" date="2016-10" db="EMBL/GenBank/DDBJ databases">
        <authorList>
            <person name="de Groot N.N."/>
        </authorList>
    </citation>
    <scope>NUCLEOTIDE SEQUENCE [LARGE SCALE GENOMIC DNA]</scope>
    <source>
        <strain evidence="9 10">CGMCC 1.9156</strain>
    </source>
</reference>
<dbReference type="PANTHER" id="PTHR43133">
    <property type="entry name" value="RNA POLYMERASE ECF-TYPE SIGMA FACTO"/>
    <property type="match status" value="1"/>
</dbReference>
<evidence type="ECO:0000256" key="4">
    <source>
        <dbReference type="ARBA" id="ARBA00023125"/>
    </source>
</evidence>
<dbReference type="InterPro" id="IPR007627">
    <property type="entry name" value="RNA_pol_sigma70_r2"/>
</dbReference>
<keyword evidence="10" id="KW-1185">Reference proteome</keyword>
<dbReference type="InterPro" id="IPR013324">
    <property type="entry name" value="RNA_pol_sigma_r3/r4-like"/>
</dbReference>
<evidence type="ECO:0000256" key="1">
    <source>
        <dbReference type="ARBA" id="ARBA00010641"/>
    </source>
</evidence>
<dbReference type="GO" id="GO:0016987">
    <property type="term" value="F:sigma factor activity"/>
    <property type="evidence" value="ECO:0007669"/>
    <property type="project" value="UniProtKB-KW"/>
</dbReference>
<name>A0A1I2KSU4_9BACT</name>
<dbReference type="EMBL" id="FONW01000013">
    <property type="protein sequence ID" value="SFF69418.1"/>
    <property type="molecule type" value="Genomic_DNA"/>
</dbReference>
<dbReference type="Pfam" id="PF08281">
    <property type="entry name" value="Sigma70_r4_2"/>
    <property type="match status" value="1"/>
</dbReference>
<dbReference type="Proteomes" id="UP000198964">
    <property type="component" value="Unassembled WGS sequence"/>
</dbReference>
<evidence type="ECO:0000259" key="7">
    <source>
        <dbReference type="Pfam" id="PF04542"/>
    </source>
</evidence>
<dbReference type="Pfam" id="PF04542">
    <property type="entry name" value="Sigma70_r2"/>
    <property type="match status" value="1"/>
</dbReference>
<dbReference type="SUPFAM" id="SSF88659">
    <property type="entry name" value="Sigma3 and sigma4 domains of RNA polymerase sigma factors"/>
    <property type="match status" value="1"/>
</dbReference>
<dbReference type="RefSeq" id="WP_093921296.1">
    <property type="nucleotide sequence ID" value="NZ_FONW01000013.1"/>
</dbReference>
<evidence type="ECO:0000256" key="3">
    <source>
        <dbReference type="ARBA" id="ARBA00023082"/>
    </source>
</evidence>
<evidence type="ECO:0000256" key="2">
    <source>
        <dbReference type="ARBA" id="ARBA00023015"/>
    </source>
</evidence>
<keyword evidence="4 6" id="KW-0238">DNA-binding</keyword>
<dbReference type="CDD" id="cd06171">
    <property type="entry name" value="Sigma70_r4"/>
    <property type="match status" value="1"/>
</dbReference>
<keyword evidence="3 6" id="KW-0731">Sigma factor</keyword>
<dbReference type="SUPFAM" id="SSF88946">
    <property type="entry name" value="Sigma2 domain of RNA polymerase sigma factors"/>
    <property type="match status" value="1"/>
</dbReference>
<dbReference type="GO" id="GO:0006352">
    <property type="term" value="P:DNA-templated transcription initiation"/>
    <property type="evidence" value="ECO:0007669"/>
    <property type="project" value="InterPro"/>
</dbReference>
<dbReference type="InterPro" id="IPR013249">
    <property type="entry name" value="RNA_pol_sigma70_r4_t2"/>
</dbReference>
<dbReference type="Gene3D" id="1.10.1740.10">
    <property type="match status" value="1"/>
</dbReference>
<dbReference type="NCBIfam" id="TIGR02937">
    <property type="entry name" value="sigma70-ECF"/>
    <property type="match status" value="1"/>
</dbReference>
<dbReference type="PANTHER" id="PTHR43133:SF8">
    <property type="entry name" value="RNA POLYMERASE SIGMA FACTOR HI_1459-RELATED"/>
    <property type="match status" value="1"/>
</dbReference>
<keyword evidence="5 6" id="KW-0804">Transcription</keyword>
<dbReference type="InterPro" id="IPR013325">
    <property type="entry name" value="RNA_pol_sigma_r2"/>
</dbReference>
<dbReference type="InterPro" id="IPR000838">
    <property type="entry name" value="RNA_pol_sigma70_ECF_CS"/>
</dbReference>
<evidence type="ECO:0000313" key="10">
    <source>
        <dbReference type="Proteomes" id="UP000198964"/>
    </source>
</evidence>
<comment type="similarity">
    <text evidence="1 6">Belongs to the sigma-70 factor family. ECF subfamily.</text>
</comment>
<evidence type="ECO:0000256" key="5">
    <source>
        <dbReference type="ARBA" id="ARBA00023163"/>
    </source>
</evidence>
<proteinExistence type="inferred from homology"/>
<dbReference type="STRING" id="655355.SAMN05216283_11338"/>
<gene>
    <name evidence="9" type="ORF">SAMN05216283_11338</name>
</gene>
<evidence type="ECO:0000256" key="6">
    <source>
        <dbReference type="RuleBase" id="RU000716"/>
    </source>
</evidence>
<dbReference type="GO" id="GO:0003677">
    <property type="term" value="F:DNA binding"/>
    <property type="evidence" value="ECO:0007669"/>
    <property type="project" value="UniProtKB-KW"/>
</dbReference>
<feature type="domain" description="RNA polymerase sigma factor 70 region 4 type 2" evidence="8">
    <location>
        <begin position="128"/>
        <end position="179"/>
    </location>
</feature>
<dbReference type="AlphaFoldDB" id="A0A1I2KSU4"/>
<dbReference type="InterPro" id="IPR036388">
    <property type="entry name" value="WH-like_DNA-bd_sf"/>
</dbReference>
<keyword evidence="2 6" id="KW-0805">Transcription regulation</keyword>
<dbReference type="InterPro" id="IPR039425">
    <property type="entry name" value="RNA_pol_sigma-70-like"/>
</dbReference>
<feature type="domain" description="RNA polymerase sigma-70 region 2" evidence="7">
    <location>
        <begin position="21"/>
        <end position="89"/>
    </location>
</feature>
<evidence type="ECO:0000313" key="9">
    <source>
        <dbReference type="EMBL" id="SFF69418.1"/>
    </source>
</evidence>
<protein>
    <recommendedName>
        <fullName evidence="6">RNA polymerase sigma factor</fullName>
    </recommendedName>
</protein>
<sequence length="192" mass="22425">MNELALIRAIQNGDEQAFKQLVDRYQLLVRNTCLNFVHDKHDAEDLAQEVFIEVFRSASKFRGESKLSTWIYRITVNKSLNFQRDNKRRSFFQSIGDALFGSEKMLGVSTVSAEGQPEQDLENKERKEQIYRAIEELPERQKIAFRLSKLDDLSYQEIAEIMQLSLSSVESLIHRAKLNLQKKLYQCYKKGI</sequence>